<evidence type="ECO:0000259" key="5">
    <source>
        <dbReference type="PROSITE" id="PS50222"/>
    </source>
</evidence>
<evidence type="ECO:0000313" key="7">
    <source>
        <dbReference type="Proteomes" id="UP000274082"/>
    </source>
</evidence>
<keyword evidence="7" id="KW-1185">Reference proteome</keyword>
<accession>A0A3Q8IBX6</accession>
<evidence type="ECO:0000256" key="1">
    <source>
        <dbReference type="ARBA" id="ARBA00022723"/>
    </source>
</evidence>
<keyword evidence="4" id="KW-0472">Membrane</keyword>
<dbReference type="PROSITE" id="PS00018">
    <property type="entry name" value="EF_HAND_1"/>
    <property type="match status" value="1"/>
</dbReference>
<keyword evidence="4" id="KW-1133">Transmembrane helix</keyword>
<feature type="domain" description="EF-hand" evidence="5">
    <location>
        <begin position="420"/>
        <end position="455"/>
    </location>
</feature>
<dbReference type="AlphaFoldDB" id="A0A3Q8IBX6"/>
<dbReference type="PANTHER" id="PTHR34524">
    <property type="entry name" value="CALCYPHOSIN"/>
    <property type="match status" value="1"/>
</dbReference>
<protein>
    <submittedName>
        <fullName evidence="6">Calcium-binding protein, putative</fullName>
    </submittedName>
</protein>
<dbReference type="PROSITE" id="PS50222">
    <property type="entry name" value="EF_HAND_2"/>
    <property type="match status" value="1"/>
</dbReference>
<dbReference type="Gene3D" id="1.10.238.10">
    <property type="entry name" value="EF-hand"/>
    <property type="match status" value="1"/>
</dbReference>
<gene>
    <name evidence="6" type="ORF">LdCL_300018200</name>
</gene>
<dbReference type="VEuPathDB" id="TriTrypDB:LdCL_300018200"/>
<dbReference type="Proteomes" id="UP000274082">
    <property type="component" value="Chromosome 30"/>
</dbReference>
<name>A0A3Q8IBX6_LEIDO</name>
<feature type="transmembrane region" description="Helical" evidence="4">
    <location>
        <begin position="49"/>
        <end position="75"/>
    </location>
</feature>
<evidence type="ECO:0000256" key="4">
    <source>
        <dbReference type="SAM" id="Phobius"/>
    </source>
</evidence>
<organism evidence="6 7">
    <name type="scientific">Leishmania donovani</name>
    <dbReference type="NCBI Taxonomy" id="5661"/>
    <lineage>
        <taxon>Eukaryota</taxon>
        <taxon>Discoba</taxon>
        <taxon>Euglenozoa</taxon>
        <taxon>Kinetoplastea</taxon>
        <taxon>Metakinetoplastina</taxon>
        <taxon>Trypanosomatida</taxon>
        <taxon>Trypanosomatidae</taxon>
        <taxon>Leishmaniinae</taxon>
        <taxon>Leishmania</taxon>
    </lineage>
</organism>
<keyword evidence="4" id="KW-0812">Transmembrane</keyword>
<dbReference type="VEuPathDB" id="TriTrypDB:LDHU3_30.1680"/>
<dbReference type="InterPro" id="IPR051581">
    <property type="entry name" value="Ca-bind"/>
</dbReference>
<dbReference type="OrthoDB" id="444540at2759"/>
<dbReference type="SUPFAM" id="SSF47473">
    <property type="entry name" value="EF-hand"/>
    <property type="match status" value="1"/>
</dbReference>
<evidence type="ECO:0000256" key="3">
    <source>
        <dbReference type="ARBA" id="ARBA00022837"/>
    </source>
</evidence>
<dbReference type="InterPro" id="IPR002048">
    <property type="entry name" value="EF_hand_dom"/>
</dbReference>
<evidence type="ECO:0000313" key="6">
    <source>
        <dbReference type="EMBL" id="AYU80927.1"/>
    </source>
</evidence>
<proteinExistence type="predicted"/>
<keyword evidence="2" id="KW-0677">Repeat</keyword>
<keyword evidence="3" id="KW-0106">Calcium</keyword>
<dbReference type="PANTHER" id="PTHR34524:SF16">
    <property type="entry name" value="PROTEIN, PUTATIVE-RELATED"/>
    <property type="match status" value="1"/>
</dbReference>
<dbReference type="EMBL" id="CP029529">
    <property type="protein sequence ID" value="AYU80927.1"/>
    <property type="molecule type" value="Genomic_DNA"/>
</dbReference>
<dbReference type="GO" id="GO:0005509">
    <property type="term" value="F:calcium ion binding"/>
    <property type="evidence" value="ECO:0007669"/>
    <property type="project" value="InterPro"/>
</dbReference>
<dbReference type="InterPro" id="IPR011992">
    <property type="entry name" value="EF-hand-dom_pair"/>
</dbReference>
<sequence>MRAKSKSVSEKKNEKRRRCLLLRFRSVVRTAVAAAAFTSRTCNPAHSLVYSQGSLFCCAGSTASVFSFALCIFAFSSKRLLVPTHIHTHAHTHTELGTSVHQRGRPATEDTKKMSVRMDASLYSDVVRIERGDYLRFHCEQLSADGRDTQRYFFGCYYPRWHGFYLEEVRSIIGNMGYCELKHFPAYPFDVYLKPADLTAAADSAQTYDADSANVTTYITDDFQVNNILVLGPPQNQRDDAVKRFKIVSVDVSHLKTKTLSLAPVANLNSSSIQNPNTMLSTLRAPGGERVPVQLESPVLDILTQLRDAYIDHAGGGIPEIGIKAMGRPFRKVSDDGRRWMTRDGVRQLVRGSRAFGAHAGCLTDTRNALQTIEAVADTIFSAFPHEEATHPVAPGEEACEERIDYDVFMDYVRGHMNSIRKKAVLEVFQRLDYDSDGNITIKDIQATFNAQEHPVVVSDAIFTAEKLLKGFLAIWDENQRHFGLVPYTEFMDYYNGLSAVIEDDAVFVGILKTTWKVPNWTIEFV</sequence>
<keyword evidence="1" id="KW-0479">Metal-binding</keyword>
<dbReference type="InterPro" id="IPR018247">
    <property type="entry name" value="EF_Hand_1_Ca_BS"/>
</dbReference>
<reference evidence="6 7" key="1">
    <citation type="journal article" date="2018" name="Sci. Rep.">
        <title>A complete Leishmania donovani reference genome identifies novel genetic variations associated with virulence.</title>
        <authorList>
            <person name="Lypaczewski P."/>
            <person name="Hoshizaki J."/>
            <person name="Zhang W.-W."/>
            <person name="McCall L.-I."/>
            <person name="Torcivia-Rodriguez J."/>
            <person name="Simonyan V."/>
            <person name="Kaur A."/>
            <person name="Dewar K."/>
            <person name="Matlashewski G."/>
        </authorList>
    </citation>
    <scope>NUCLEOTIDE SEQUENCE [LARGE SCALE GENOMIC DNA]</scope>
    <source>
        <strain evidence="6 7">LdCL</strain>
    </source>
</reference>
<evidence type="ECO:0000256" key="2">
    <source>
        <dbReference type="ARBA" id="ARBA00022737"/>
    </source>
</evidence>